<evidence type="ECO:0000313" key="3">
    <source>
        <dbReference type="Proteomes" id="UP000601990"/>
    </source>
</evidence>
<dbReference type="Pfam" id="PF02129">
    <property type="entry name" value="Peptidase_S15"/>
    <property type="match status" value="1"/>
</dbReference>
<sequence length="278" mass="30382">MPVRRSAFFLPVEGGEKRFCLVTAPEGEPRGAILYVHPFAEEMNKSRRMAALASWAFAERGWMVLQADLGGCGDSTGDFGDATWPGWLIDVDVAWRWLRERADGPAVVWSLRAGSLVVSDWLKTQHASMPLLLWQPVINGRQHLTQFLRVKGVSRMMEDGDVKATMAAVRAELHAGHPVEIAGYTLSPDLVGGLEKARLELPSGFAGSVASLEVVSSERPEPTPAVALLAERWRERGGRWSADAITGPGFWQTVEIEVCPTLIDASVAALKRVGNEVQ</sequence>
<dbReference type="InterPro" id="IPR017532">
    <property type="entry name" value="Hydrolase-2_PEP"/>
</dbReference>
<dbReference type="InterPro" id="IPR000383">
    <property type="entry name" value="Xaa-Pro-like_dom"/>
</dbReference>
<reference evidence="2" key="1">
    <citation type="submission" date="2019-12" db="EMBL/GenBank/DDBJ databases">
        <title>Comparative genomics gives insights into the taxonomy of the Azoarcus-Aromatoleum group and reveals separate origins of nif in the plant-associated Azoarcus and non-plant-associated Aromatoleum sub-groups.</title>
        <authorList>
            <person name="Lafos M."/>
            <person name="Maluk M."/>
            <person name="Batista M."/>
            <person name="Junghare M."/>
            <person name="Carmona M."/>
            <person name="Faoro H."/>
            <person name="Cruz L.M."/>
            <person name="Battistoni F."/>
            <person name="De Souza E."/>
            <person name="Pedrosa F."/>
            <person name="Chen W.-M."/>
            <person name="Poole P.S."/>
            <person name="Dixon R.A."/>
            <person name="James E.K."/>
        </authorList>
    </citation>
    <scope>NUCLEOTIDE SEQUENCE</scope>
    <source>
        <strain evidence="2">U120</strain>
    </source>
</reference>
<organism evidence="2 3">
    <name type="scientific">Aromatoleum buckelii</name>
    <dbReference type="NCBI Taxonomy" id="200254"/>
    <lineage>
        <taxon>Bacteria</taxon>
        <taxon>Pseudomonadati</taxon>
        <taxon>Pseudomonadota</taxon>
        <taxon>Betaproteobacteria</taxon>
        <taxon>Rhodocyclales</taxon>
        <taxon>Rhodocyclaceae</taxon>
        <taxon>Aromatoleum</taxon>
    </lineage>
</organism>
<evidence type="ECO:0000313" key="2">
    <source>
        <dbReference type="EMBL" id="NMF93796.1"/>
    </source>
</evidence>
<dbReference type="InterPro" id="IPR029058">
    <property type="entry name" value="AB_hydrolase_fold"/>
</dbReference>
<dbReference type="GO" id="GO:0016787">
    <property type="term" value="F:hydrolase activity"/>
    <property type="evidence" value="ECO:0007669"/>
    <property type="project" value="UniProtKB-KW"/>
</dbReference>
<gene>
    <name evidence="2" type="ORF">GO608_10710</name>
</gene>
<dbReference type="Gene3D" id="3.40.50.1820">
    <property type="entry name" value="alpha/beta hydrolase"/>
    <property type="match status" value="1"/>
</dbReference>
<dbReference type="RefSeq" id="WP_169199052.1">
    <property type="nucleotide sequence ID" value="NZ_WTVH02000009.1"/>
</dbReference>
<accession>A0ABX1N3D7</accession>
<evidence type="ECO:0000259" key="1">
    <source>
        <dbReference type="Pfam" id="PF02129"/>
    </source>
</evidence>
<keyword evidence="2" id="KW-0378">Hydrolase</keyword>
<dbReference type="Proteomes" id="UP000601990">
    <property type="component" value="Unassembled WGS sequence"/>
</dbReference>
<dbReference type="EMBL" id="WTVH01000018">
    <property type="protein sequence ID" value="NMF93796.1"/>
    <property type="molecule type" value="Genomic_DNA"/>
</dbReference>
<proteinExistence type="predicted"/>
<feature type="domain" description="Xaa-Pro dipeptidyl-peptidase-like" evidence="1">
    <location>
        <begin position="24"/>
        <end position="100"/>
    </location>
</feature>
<dbReference type="SUPFAM" id="SSF53474">
    <property type="entry name" value="alpha/beta-Hydrolases"/>
    <property type="match status" value="1"/>
</dbReference>
<dbReference type="NCBIfam" id="TIGR03101">
    <property type="entry name" value="hydr2_PEP"/>
    <property type="match status" value="1"/>
</dbReference>
<name>A0ABX1N3D7_9RHOO</name>
<comment type="caution">
    <text evidence="2">The sequence shown here is derived from an EMBL/GenBank/DDBJ whole genome shotgun (WGS) entry which is preliminary data.</text>
</comment>
<keyword evidence="3" id="KW-1185">Reference proteome</keyword>
<protein>
    <submittedName>
        <fullName evidence="2">Hydrolase 2, exosortase A system-associated</fullName>
    </submittedName>
</protein>